<keyword evidence="7" id="KW-1185">Reference proteome</keyword>
<dbReference type="PANTHER" id="PTHR46112">
    <property type="entry name" value="AMINOPEPTIDASE"/>
    <property type="match status" value="1"/>
</dbReference>
<dbReference type="Proteomes" id="UP000292695">
    <property type="component" value="Unassembled WGS sequence"/>
</dbReference>
<dbReference type="InterPro" id="IPR029149">
    <property type="entry name" value="Creatin/AminoP/Spt16_N"/>
</dbReference>
<dbReference type="AlphaFoldDB" id="A0A4R0I2J9"/>
<dbReference type="SUPFAM" id="SSF53092">
    <property type="entry name" value="Creatinase/prolidase N-terminal domain"/>
    <property type="match status" value="1"/>
</dbReference>
<dbReference type="InterPro" id="IPR001131">
    <property type="entry name" value="Peptidase_M24B_aminopep-P_CS"/>
</dbReference>
<dbReference type="SUPFAM" id="SSF55920">
    <property type="entry name" value="Creatinase/aminopeptidase"/>
    <property type="match status" value="1"/>
</dbReference>
<dbReference type="Pfam" id="PF00557">
    <property type="entry name" value="Peptidase_M24"/>
    <property type="match status" value="1"/>
</dbReference>
<dbReference type="GO" id="GO:0004177">
    <property type="term" value="F:aminopeptidase activity"/>
    <property type="evidence" value="ECO:0007669"/>
    <property type="project" value="UniProtKB-KW"/>
</dbReference>
<dbReference type="InterPro" id="IPR000994">
    <property type="entry name" value="Pept_M24"/>
</dbReference>
<keyword evidence="1 3" id="KW-0479">Metal-binding</keyword>
<dbReference type="CDD" id="cd01092">
    <property type="entry name" value="APP-like"/>
    <property type="match status" value="1"/>
</dbReference>
<evidence type="ECO:0000256" key="1">
    <source>
        <dbReference type="ARBA" id="ARBA00022723"/>
    </source>
</evidence>
<comment type="similarity">
    <text evidence="3">Belongs to the peptidase M24B family.</text>
</comment>
<evidence type="ECO:0000256" key="3">
    <source>
        <dbReference type="RuleBase" id="RU000590"/>
    </source>
</evidence>
<evidence type="ECO:0000256" key="2">
    <source>
        <dbReference type="ARBA" id="ARBA00022801"/>
    </source>
</evidence>
<dbReference type="GO" id="GO:0046872">
    <property type="term" value="F:metal ion binding"/>
    <property type="evidence" value="ECO:0007669"/>
    <property type="project" value="UniProtKB-KW"/>
</dbReference>
<evidence type="ECO:0000259" key="5">
    <source>
        <dbReference type="Pfam" id="PF01321"/>
    </source>
</evidence>
<gene>
    <name evidence="6" type="ORF">E0H50_38965</name>
</gene>
<name>A0A4R0I2J9_9ACTN</name>
<dbReference type="OrthoDB" id="9806388at2"/>
<evidence type="ECO:0000313" key="6">
    <source>
        <dbReference type="EMBL" id="TCC17910.1"/>
    </source>
</evidence>
<keyword evidence="6" id="KW-0645">Protease</keyword>
<dbReference type="PANTHER" id="PTHR46112:SF3">
    <property type="entry name" value="AMINOPEPTIDASE YPDF"/>
    <property type="match status" value="1"/>
</dbReference>
<dbReference type="InterPro" id="IPR036005">
    <property type="entry name" value="Creatinase/aminopeptidase-like"/>
</dbReference>
<dbReference type="RefSeq" id="WP_131296176.1">
    <property type="nucleotide sequence ID" value="NZ_SJKA01000025.1"/>
</dbReference>
<evidence type="ECO:0000313" key="7">
    <source>
        <dbReference type="Proteomes" id="UP000292695"/>
    </source>
</evidence>
<organism evidence="6 7">
    <name type="scientific">Kribbella sindirgiensis</name>
    <dbReference type="NCBI Taxonomy" id="1124744"/>
    <lineage>
        <taxon>Bacteria</taxon>
        <taxon>Bacillati</taxon>
        <taxon>Actinomycetota</taxon>
        <taxon>Actinomycetes</taxon>
        <taxon>Propionibacteriales</taxon>
        <taxon>Kribbellaceae</taxon>
        <taxon>Kribbella</taxon>
    </lineage>
</organism>
<dbReference type="Gene3D" id="3.40.350.10">
    <property type="entry name" value="Creatinase/prolidase N-terminal domain"/>
    <property type="match status" value="1"/>
</dbReference>
<dbReference type="InterPro" id="IPR000587">
    <property type="entry name" value="Creatinase_N"/>
</dbReference>
<dbReference type="EMBL" id="SJKA01000025">
    <property type="protein sequence ID" value="TCC17910.1"/>
    <property type="molecule type" value="Genomic_DNA"/>
</dbReference>
<feature type="domain" description="Peptidase M24" evidence="4">
    <location>
        <begin position="154"/>
        <end position="356"/>
    </location>
</feature>
<dbReference type="PROSITE" id="PS00491">
    <property type="entry name" value="PROLINE_PEPTIDASE"/>
    <property type="match status" value="1"/>
</dbReference>
<comment type="caution">
    <text evidence="6">The sequence shown here is derived from an EMBL/GenBank/DDBJ whole genome shotgun (WGS) entry which is preliminary data.</text>
</comment>
<dbReference type="InterPro" id="IPR050659">
    <property type="entry name" value="Peptidase_M24B"/>
</dbReference>
<keyword evidence="6" id="KW-0031">Aminopeptidase</keyword>
<dbReference type="Pfam" id="PF01321">
    <property type="entry name" value="Creatinase_N"/>
    <property type="match status" value="1"/>
</dbReference>
<proteinExistence type="inferred from homology"/>
<reference evidence="6 7" key="1">
    <citation type="submission" date="2019-02" db="EMBL/GenBank/DDBJ databases">
        <title>Kribbella capetownensis sp. nov. and Kribbella speibonae sp. nov., isolated from soil.</title>
        <authorList>
            <person name="Curtis S.M."/>
            <person name="Norton I."/>
            <person name="Everest G.J."/>
            <person name="Meyers P.R."/>
        </authorList>
    </citation>
    <scope>NUCLEOTIDE SEQUENCE [LARGE SCALE GENOMIC DNA]</scope>
    <source>
        <strain evidence="6 7">DSM 27082</strain>
    </source>
</reference>
<protein>
    <submittedName>
        <fullName evidence="6">Aminopeptidase P family protein</fullName>
    </submittedName>
</protein>
<keyword evidence="2" id="KW-0378">Hydrolase</keyword>
<dbReference type="Gene3D" id="3.90.230.10">
    <property type="entry name" value="Creatinase/methionine aminopeptidase superfamily"/>
    <property type="match status" value="1"/>
</dbReference>
<feature type="domain" description="Creatinase N-terminal" evidence="5">
    <location>
        <begin position="19"/>
        <end position="145"/>
    </location>
</feature>
<evidence type="ECO:0000259" key="4">
    <source>
        <dbReference type="Pfam" id="PF00557"/>
    </source>
</evidence>
<accession>A0A4R0I2J9</accession>
<sequence length="374" mass="39190">MARRSALPPVHDAAVLRARLDRAREAAAGTGLVIAPGSDLRYLIGQPGGSFERLTALVIPADGAPALVVPKLEAPGFDGLEELGVEVLTWVDGVDPYALAAERLGGAERVAVSDFTPALHVFGIRDALPKAEQVLAGPIVRELRMRKDAAEIAALRKAGAAIDRVHARVGEWLRPGRTEAEVGADIAAALVEEGHTEADFVIVGSGPNGASPHHALSDRVIETGDVVVVDIGGPVAEGYNSDSTRTYAVGNPRDADIAATYAVLQEAQQAAVDAVRPGATAESIDAAARDVITAAGFGDYFIHRTGHGIGLDVHEEPYIVAGNDLRLEEGMAFSIEPGIYQAGRWGARIEDIVVVTSDGVESMNNQPHDLVVLT</sequence>